<dbReference type="PROSITE" id="PS00615">
    <property type="entry name" value="C_TYPE_LECTIN_1"/>
    <property type="match status" value="2"/>
</dbReference>
<feature type="domain" description="C-type lectin" evidence="2">
    <location>
        <begin position="1"/>
        <end position="90"/>
    </location>
</feature>
<dbReference type="AlphaFoldDB" id="A0A3Q3FM36"/>
<protein>
    <submittedName>
        <fullName evidence="3">Secretory phospholipase A2 receptor-like</fullName>
    </submittedName>
</protein>
<accession>A0A3Q3FM36</accession>
<evidence type="ECO:0000313" key="3">
    <source>
        <dbReference type="Ensembl" id="ENSLBEP00000020752.1"/>
    </source>
</evidence>
<feature type="domain" description="C-type lectin" evidence="2">
    <location>
        <begin position="325"/>
        <end position="439"/>
    </location>
</feature>
<dbReference type="InterPro" id="IPR018378">
    <property type="entry name" value="C-type_lectin_CS"/>
</dbReference>
<sequence length="441" mass="50978">MNWTQAQNYCRDKYTDLVSGLDQLAHLADNTESWIGLFRDTWSWSDGSISSFRHWNLGLLKDGVNKECATVGEEKWDSAACDEKKPFVCYDGQCVSFTCHHIEYHLIEEAKTWDEAQRYCKEKYTDLATVSDMTDMKRLREIVNTQEAWIGLQSNPGQANRRWHWSLPGTQGVALSELKTYFPGHEPHSGNSDENCARNVGGKLLDTLCGINKTFICFNGTEESPKSFIYIKELMNWTQAQNYCRDKYTDLVSGLDQLAHLADNTDRWIGLFRDTWSWSDGSNSSFRHWNLGLLKDGVNKECATVLKGEGKWDSAACDEKKPFVCYKDKVILINEVMTWEEAVNYCRENHRDLVSITDLNQQRWVEARAKNASTDHVWLGLRYTCLMDLWFWLNDNLVTYENWAHSDGECDRCYYAAAMNKSGKWVKKADTEKFNFICALK</sequence>
<dbReference type="OrthoDB" id="441660at2759"/>
<dbReference type="InterPro" id="IPR001304">
    <property type="entry name" value="C-type_lectin-like"/>
</dbReference>
<keyword evidence="1" id="KW-1015">Disulfide bond</keyword>
<evidence type="ECO:0000256" key="1">
    <source>
        <dbReference type="ARBA" id="ARBA00023157"/>
    </source>
</evidence>
<organism evidence="3 4">
    <name type="scientific">Labrus bergylta</name>
    <name type="common">ballan wrasse</name>
    <dbReference type="NCBI Taxonomy" id="56723"/>
    <lineage>
        <taxon>Eukaryota</taxon>
        <taxon>Metazoa</taxon>
        <taxon>Chordata</taxon>
        <taxon>Craniata</taxon>
        <taxon>Vertebrata</taxon>
        <taxon>Euteleostomi</taxon>
        <taxon>Actinopterygii</taxon>
        <taxon>Neopterygii</taxon>
        <taxon>Teleostei</taxon>
        <taxon>Neoteleostei</taxon>
        <taxon>Acanthomorphata</taxon>
        <taxon>Eupercaria</taxon>
        <taxon>Labriformes</taxon>
        <taxon>Labridae</taxon>
        <taxon>Labrus</taxon>
    </lineage>
</organism>
<dbReference type="PANTHER" id="PTHR45784">
    <property type="entry name" value="C-TYPE LECTIN DOMAIN FAMILY 20 MEMBER A-RELATED"/>
    <property type="match status" value="1"/>
</dbReference>
<evidence type="ECO:0000313" key="4">
    <source>
        <dbReference type="Proteomes" id="UP000261660"/>
    </source>
</evidence>
<dbReference type="Ensembl" id="ENSLBET00000021880.1">
    <property type="protein sequence ID" value="ENSLBEP00000020752.1"/>
    <property type="gene ID" value="ENSLBEG00000015953.1"/>
</dbReference>
<reference evidence="3" key="1">
    <citation type="submission" date="2025-08" db="UniProtKB">
        <authorList>
            <consortium name="Ensembl"/>
        </authorList>
    </citation>
    <scope>IDENTIFICATION</scope>
</reference>
<name>A0A3Q3FM36_9LABR</name>
<evidence type="ECO:0000259" key="2">
    <source>
        <dbReference type="PROSITE" id="PS50041"/>
    </source>
</evidence>
<feature type="domain" description="C-type lectin" evidence="2">
    <location>
        <begin position="223"/>
        <end position="326"/>
    </location>
</feature>
<keyword evidence="4" id="KW-1185">Reference proteome</keyword>
<dbReference type="CDD" id="cd00037">
    <property type="entry name" value="CLECT"/>
    <property type="match status" value="1"/>
</dbReference>
<dbReference type="Pfam" id="PF00059">
    <property type="entry name" value="Lectin_C"/>
    <property type="match status" value="4"/>
</dbReference>
<dbReference type="InterPro" id="IPR016187">
    <property type="entry name" value="CTDL_fold"/>
</dbReference>
<dbReference type="Gene3D" id="3.10.100.10">
    <property type="entry name" value="Mannose-Binding Protein A, subunit A"/>
    <property type="match status" value="4"/>
</dbReference>
<proteinExistence type="predicted"/>
<reference evidence="3" key="2">
    <citation type="submission" date="2025-09" db="UniProtKB">
        <authorList>
            <consortium name="Ensembl"/>
        </authorList>
    </citation>
    <scope>IDENTIFICATION</scope>
</reference>
<dbReference type="InterPro" id="IPR016186">
    <property type="entry name" value="C-type_lectin-like/link_sf"/>
</dbReference>
<dbReference type="PROSITE" id="PS50041">
    <property type="entry name" value="C_TYPE_LECTIN_2"/>
    <property type="match status" value="4"/>
</dbReference>
<dbReference type="GeneTree" id="ENSGT01100000263473"/>
<dbReference type="Proteomes" id="UP000261660">
    <property type="component" value="Unplaced"/>
</dbReference>
<dbReference type="SUPFAM" id="SSF56436">
    <property type="entry name" value="C-type lectin-like"/>
    <property type="match status" value="4"/>
</dbReference>
<feature type="domain" description="C-type lectin" evidence="2">
    <location>
        <begin position="104"/>
        <end position="218"/>
    </location>
</feature>
<dbReference type="SMART" id="SM00034">
    <property type="entry name" value="CLECT"/>
    <property type="match status" value="4"/>
</dbReference>
<dbReference type="PANTHER" id="PTHR45784:SF3">
    <property type="entry name" value="C-TYPE LECTIN DOMAIN FAMILY 4 MEMBER K-LIKE-RELATED"/>
    <property type="match status" value="1"/>
</dbReference>